<evidence type="ECO:0000313" key="1">
    <source>
        <dbReference type="EMBL" id="SMQ46098.1"/>
    </source>
</evidence>
<accession>A0A1X7RFB3</accession>
<protein>
    <submittedName>
        <fullName evidence="1">Uncharacterized protein</fullName>
    </submittedName>
</protein>
<evidence type="ECO:0000313" key="2">
    <source>
        <dbReference type="Proteomes" id="UP000215127"/>
    </source>
</evidence>
<keyword evidence="2" id="KW-1185">Reference proteome</keyword>
<sequence>MSSSITESSRIPFRTVSLSVITSANRVDSTNITTRATSADYLLSHAVVTADIPSQTKTYLHIRVLSTSLHDAY</sequence>
<dbReference type="Proteomes" id="UP000215127">
    <property type="component" value="Chromosome 1"/>
</dbReference>
<dbReference type="AlphaFoldDB" id="A0A1X7RFB3"/>
<organism evidence="1 2">
    <name type="scientific">Zymoseptoria tritici (strain ST99CH_3D7)</name>
    <dbReference type="NCBI Taxonomy" id="1276538"/>
    <lineage>
        <taxon>Eukaryota</taxon>
        <taxon>Fungi</taxon>
        <taxon>Dikarya</taxon>
        <taxon>Ascomycota</taxon>
        <taxon>Pezizomycotina</taxon>
        <taxon>Dothideomycetes</taxon>
        <taxon>Dothideomycetidae</taxon>
        <taxon>Mycosphaerellales</taxon>
        <taxon>Mycosphaerellaceae</taxon>
        <taxon>Zymoseptoria</taxon>
    </lineage>
</organism>
<dbReference type="EMBL" id="LT853692">
    <property type="protein sequence ID" value="SMQ46098.1"/>
    <property type="molecule type" value="Genomic_DNA"/>
</dbReference>
<gene>
    <name evidence="1" type="ORF">ZT3D7_G1243</name>
</gene>
<name>A0A1X7RFB3_ZYMT9</name>
<reference evidence="1 2" key="1">
    <citation type="submission" date="2016-06" db="EMBL/GenBank/DDBJ databases">
        <authorList>
            <person name="Kjaerup R.B."/>
            <person name="Dalgaard T.S."/>
            <person name="Juul-Madsen H.R."/>
        </authorList>
    </citation>
    <scope>NUCLEOTIDE SEQUENCE [LARGE SCALE GENOMIC DNA]</scope>
</reference>
<proteinExistence type="predicted"/>